<dbReference type="EMBL" id="JASGBQ010000002">
    <property type="protein sequence ID" value="MDI9241274.1"/>
    <property type="molecule type" value="Genomic_DNA"/>
</dbReference>
<dbReference type="Gene3D" id="3.40.50.300">
    <property type="entry name" value="P-loop containing nucleotide triphosphate hydrolases"/>
    <property type="match status" value="1"/>
</dbReference>
<accession>A0AAP4B7P9</accession>
<dbReference type="Proteomes" id="UP001300383">
    <property type="component" value="Unassembled WGS sequence"/>
</dbReference>
<dbReference type="PANTHER" id="PTHR30050">
    <property type="entry name" value="CHROMOSOMAL REPLICATION INITIATOR PROTEIN DNAA"/>
    <property type="match status" value="1"/>
</dbReference>
<dbReference type="InterPro" id="IPR028350">
    <property type="entry name" value="DNAC/IstB-like"/>
</dbReference>
<gene>
    <name evidence="2" type="ORF">QJ036_02105</name>
</gene>
<reference evidence="2 3" key="1">
    <citation type="submission" date="2023-05" db="EMBL/GenBank/DDBJ databases">
        <title>[ruminococcus] sp. nov., isolated from a pig farm feces dump.</title>
        <authorList>
            <person name="Chang Y.-H."/>
        </authorList>
    </citation>
    <scope>NUCLEOTIDE SEQUENCE [LARGE SCALE GENOMIC DNA]</scope>
    <source>
        <strain evidence="2 3">YH-rum2234</strain>
    </source>
</reference>
<dbReference type="SMART" id="SM00382">
    <property type="entry name" value="AAA"/>
    <property type="match status" value="1"/>
</dbReference>
<dbReference type="InterPro" id="IPR002611">
    <property type="entry name" value="IstB_ATP-bd"/>
</dbReference>
<feature type="domain" description="AAA+ ATPase" evidence="1">
    <location>
        <begin position="101"/>
        <end position="236"/>
    </location>
</feature>
<keyword evidence="2" id="KW-0547">Nucleotide-binding</keyword>
<dbReference type="GO" id="GO:0005524">
    <property type="term" value="F:ATP binding"/>
    <property type="evidence" value="ECO:0007669"/>
    <property type="project" value="UniProtKB-KW"/>
</dbReference>
<dbReference type="InterPro" id="IPR003593">
    <property type="entry name" value="AAA+_ATPase"/>
</dbReference>
<dbReference type="InterPro" id="IPR027417">
    <property type="entry name" value="P-loop_NTPase"/>
</dbReference>
<dbReference type="CDD" id="cd00009">
    <property type="entry name" value="AAA"/>
    <property type="match status" value="1"/>
</dbReference>
<organism evidence="2 3">
    <name type="scientific">Fusibacillus kribbianus</name>
    <dbReference type="NCBI Taxonomy" id="3044208"/>
    <lineage>
        <taxon>Bacteria</taxon>
        <taxon>Bacillati</taxon>
        <taxon>Bacillota</taxon>
        <taxon>Clostridia</taxon>
        <taxon>Lachnospirales</taxon>
        <taxon>Lachnospiraceae</taxon>
        <taxon>Fusibacillus</taxon>
    </lineage>
</organism>
<dbReference type="PANTHER" id="PTHR30050:SF4">
    <property type="entry name" value="ATP-BINDING PROTEIN RV3427C IN INSERTION SEQUENCE-RELATED"/>
    <property type="match status" value="1"/>
</dbReference>
<dbReference type="PIRSF" id="PIRSF003073">
    <property type="entry name" value="DNAC_TnpB_IstB"/>
    <property type="match status" value="1"/>
</dbReference>
<sequence>MNDVFSRISADIDSLKINAYTNGLMELLDSEAMSPEQLEAVALVFAHLRNQKEETIRNTLLKMSRLPLKEPKTFDSFDFSLVQGKQIEALRNLPSLTAVNAGRNLAFIGPQGVGKTHLAMAYGRECCIHGLKTYFLKAPELNQRLTDAVKYGRESSTINALVKPSCLIIDEIGRCVFNKESTRMFFDMVDRRYNKEGPNTMIFTSNMSPNKWGEFFGEDSSLLCALDRIFDDATVFMMKGNSYRGKRLETIAIETGRPKPGVTRKD</sequence>
<dbReference type="GO" id="GO:0006260">
    <property type="term" value="P:DNA replication"/>
    <property type="evidence" value="ECO:0007669"/>
    <property type="project" value="TreeGrafter"/>
</dbReference>
<dbReference type="Pfam" id="PF01695">
    <property type="entry name" value="IstB_IS21"/>
    <property type="match status" value="1"/>
</dbReference>
<protein>
    <submittedName>
        <fullName evidence="2">ATP-binding protein</fullName>
    </submittedName>
</protein>
<keyword evidence="3" id="KW-1185">Reference proteome</keyword>
<comment type="caution">
    <text evidence="2">The sequence shown here is derived from an EMBL/GenBank/DDBJ whole genome shotgun (WGS) entry which is preliminary data.</text>
</comment>
<keyword evidence="2" id="KW-0067">ATP-binding</keyword>
<dbReference type="RefSeq" id="WP_283229784.1">
    <property type="nucleotide sequence ID" value="NZ_JASGBQ010000002.1"/>
</dbReference>
<evidence type="ECO:0000313" key="3">
    <source>
        <dbReference type="Proteomes" id="UP001300383"/>
    </source>
</evidence>
<dbReference type="SUPFAM" id="SSF52540">
    <property type="entry name" value="P-loop containing nucleoside triphosphate hydrolases"/>
    <property type="match status" value="1"/>
</dbReference>
<evidence type="ECO:0000313" key="2">
    <source>
        <dbReference type="EMBL" id="MDI9241274.1"/>
    </source>
</evidence>
<proteinExistence type="predicted"/>
<dbReference type="AlphaFoldDB" id="A0AAP4B7P9"/>
<evidence type="ECO:0000259" key="1">
    <source>
        <dbReference type="SMART" id="SM00382"/>
    </source>
</evidence>
<name>A0AAP4B7P9_9FIRM</name>